<feature type="region of interest" description="Disordered" evidence="7">
    <location>
        <begin position="796"/>
        <end position="822"/>
    </location>
</feature>
<dbReference type="InParanoid" id="K1PRE7"/>
<dbReference type="EMBL" id="JH817900">
    <property type="protein sequence ID" value="EKC18985.1"/>
    <property type="molecule type" value="Genomic_DNA"/>
</dbReference>
<dbReference type="FunCoup" id="K1PRE7">
    <property type="interactions" value="1496"/>
</dbReference>
<evidence type="ECO:0000256" key="7">
    <source>
        <dbReference type="SAM" id="MobiDB-lite"/>
    </source>
</evidence>
<evidence type="ECO:0000256" key="6">
    <source>
        <dbReference type="ARBA" id="ARBA00023242"/>
    </source>
</evidence>
<accession>K1PRE7</accession>
<dbReference type="InterPro" id="IPR022783">
    <property type="entry name" value="GCFC_dom"/>
</dbReference>
<dbReference type="Pfam" id="PF01585">
    <property type="entry name" value="G-patch"/>
    <property type="match status" value="1"/>
</dbReference>
<gene>
    <name evidence="8" type="ORF">CGI_10010148</name>
</gene>
<dbReference type="PANTHER" id="PTHR23329">
    <property type="entry name" value="TUFTELIN-INTERACTING PROTEIN 11-RELATED"/>
    <property type="match status" value="1"/>
</dbReference>
<keyword evidence="6" id="KW-0539">Nucleus</keyword>
<dbReference type="Pfam" id="PF12457">
    <property type="entry name" value="TIP_N"/>
    <property type="match status" value="1"/>
</dbReference>
<dbReference type="GO" id="GO:0071008">
    <property type="term" value="C:U2-type post-mRNA release spliceosomal complex"/>
    <property type="evidence" value="ECO:0007669"/>
    <property type="project" value="TreeGrafter"/>
</dbReference>
<comment type="similarity">
    <text evidence="2">Belongs to the TFP11/STIP family.</text>
</comment>
<dbReference type="InterPro" id="IPR022159">
    <property type="entry name" value="STIP/TFIP11_N"/>
</dbReference>
<sequence length="896" mass="103368">MTTNTLQKLTVFPLPVRTVFTPFRPRNLSIRAVIPNENRNCISSWKSAQRFLQSSRYAISNWFLGKTLSKCCFVSSVGRMSSPEVEKFEITEDDLANEFYPRGGRRQTKNQAIYGMWANSDDEDTPGFGRGRRKKKDYTAPIGFVSGGIKQGSKIKKEGDDDDSSDSDKDDIVVQMPKPSAAKPPPSRPQGRQGKQFAGFGKTDVGFGEWERHTRGVGKKLLEKMGFKPGEGLGKHGQGITTPVEAVKRKGKAAVGAYGTERSERSLADFPVHDSDEEDDKKFKEELSQWKKKPEVGKKKPKYVYKTAQEIIESGVGKKKAAPSKASKVKVIDMTGKEKRVFSGYHAIATRHNRPDEEEDIMEPEPGQKKAFEMPELMHNLNILVDMAEEDIIMNDRKLRYEKDHIINMKHEKERLDTICDQEEAQIQKLKKVLDIVRMCEERTQPGCDNPMELDECAAIFRSLQNDFYEEYVMYDLSSLAVALVFPLMRKYFSSWDPLKDPSYGLHTIQQWKSLLEDYNNQYAGNSTDMDVFQRLLWDVWLPYLRTTILKWNVRACHPLIEVLETWLPVLPSWIMENILDQLVLPRLLQEVENWNPLTDTMPIHSWLHPWLPLMKDKLEPLYAPIRHKIANALTNWHPSDASAKVILQPWVKVFKPGHLEAFLVKNILPKLAMCMQEFVINPHQQILDPWHWVMAWSDIIPIKYMVDMLEKTFFPKWRTVLCTWLSNMPNYDEITKWYLGWKSLFSDEYLSQPSIRDNFNKALEIMNRAVSSHIQPGVKENMAYFSQMERRQMVDTSGLPSTRSPPRQTTGPEPTYTRSVTAGTNYQPTFKDIIEKAAEENGLLFMPIAGKTQEAKQVYRYGKVQIYLDRNVIFVFENQIWIPVSLQNLIMKAKP</sequence>
<name>K1PRE7_MAGGI</name>
<dbReference type="PANTHER" id="PTHR23329:SF1">
    <property type="entry name" value="TUFTELIN-INTERACTING PROTEIN 11"/>
    <property type="match status" value="1"/>
</dbReference>
<evidence type="ECO:0000256" key="5">
    <source>
        <dbReference type="ARBA" id="ARBA00023187"/>
    </source>
</evidence>
<feature type="region of interest" description="Disordered" evidence="7">
    <location>
        <begin position="228"/>
        <end position="248"/>
    </location>
</feature>
<feature type="region of interest" description="Disordered" evidence="7">
    <location>
        <begin position="111"/>
        <end position="211"/>
    </location>
</feature>
<dbReference type="AlphaFoldDB" id="K1PRE7"/>
<dbReference type="InterPro" id="IPR000467">
    <property type="entry name" value="G_patch_dom"/>
</dbReference>
<keyword evidence="4" id="KW-0747">Spliceosome</keyword>
<dbReference type="PROSITE" id="PS50174">
    <property type="entry name" value="G_PATCH"/>
    <property type="match status" value="1"/>
</dbReference>
<protein>
    <submittedName>
        <fullName evidence="8">Tuftelin-interacting protein 11</fullName>
    </submittedName>
</protein>
<dbReference type="SMART" id="SM00443">
    <property type="entry name" value="G_patch"/>
    <property type="match status" value="1"/>
</dbReference>
<dbReference type="Pfam" id="PF07842">
    <property type="entry name" value="GCFC"/>
    <property type="match status" value="1"/>
</dbReference>
<keyword evidence="5" id="KW-0508">mRNA splicing</keyword>
<comment type="subcellular location">
    <subcellularLocation>
        <location evidence="1">Nucleus</location>
    </subcellularLocation>
</comment>
<keyword evidence="3" id="KW-0507">mRNA processing</keyword>
<dbReference type="GO" id="GO:0003676">
    <property type="term" value="F:nucleic acid binding"/>
    <property type="evidence" value="ECO:0007669"/>
    <property type="project" value="InterPro"/>
</dbReference>
<evidence type="ECO:0000313" key="8">
    <source>
        <dbReference type="EMBL" id="EKC18985.1"/>
    </source>
</evidence>
<evidence type="ECO:0000256" key="1">
    <source>
        <dbReference type="ARBA" id="ARBA00004123"/>
    </source>
</evidence>
<evidence type="ECO:0000256" key="3">
    <source>
        <dbReference type="ARBA" id="ARBA00022664"/>
    </source>
</evidence>
<organism evidence="8">
    <name type="scientific">Magallana gigas</name>
    <name type="common">Pacific oyster</name>
    <name type="synonym">Crassostrea gigas</name>
    <dbReference type="NCBI Taxonomy" id="29159"/>
    <lineage>
        <taxon>Eukaryota</taxon>
        <taxon>Metazoa</taxon>
        <taxon>Spiralia</taxon>
        <taxon>Lophotrochozoa</taxon>
        <taxon>Mollusca</taxon>
        <taxon>Bivalvia</taxon>
        <taxon>Autobranchia</taxon>
        <taxon>Pteriomorphia</taxon>
        <taxon>Ostreida</taxon>
        <taxon>Ostreoidea</taxon>
        <taxon>Ostreidae</taxon>
        <taxon>Magallana</taxon>
    </lineage>
</organism>
<evidence type="ECO:0000256" key="2">
    <source>
        <dbReference type="ARBA" id="ARBA00010900"/>
    </source>
</evidence>
<dbReference type="HOGENOM" id="CLU_007977_1_1_1"/>
<reference evidence="8" key="1">
    <citation type="journal article" date="2012" name="Nature">
        <title>The oyster genome reveals stress adaptation and complexity of shell formation.</title>
        <authorList>
            <person name="Zhang G."/>
            <person name="Fang X."/>
            <person name="Guo X."/>
            <person name="Li L."/>
            <person name="Luo R."/>
            <person name="Xu F."/>
            <person name="Yang P."/>
            <person name="Zhang L."/>
            <person name="Wang X."/>
            <person name="Qi H."/>
            <person name="Xiong Z."/>
            <person name="Que H."/>
            <person name="Xie Y."/>
            <person name="Holland P.W."/>
            <person name="Paps J."/>
            <person name="Zhu Y."/>
            <person name="Wu F."/>
            <person name="Chen Y."/>
            <person name="Wang J."/>
            <person name="Peng C."/>
            <person name="Meng J."/>
            <person name="Yang L."/>
            <person name="Liu J."/>
            <person name="Wen B."/>
            <person name="Zhang N."/>
            <person name="Huang Z."/>
            <person name="Zhu Q."/>
            <person name="Feng Y."/>
            <person name="Mount A."/>
            <person name="Hedgecock D."/>
            <person name="Xu Z."/>
            <person name="Liu Y."/>
            <person name="Domazet-Loso T."/>
            <person name="Du Y."/>
            <person name="Sun X."/>
            <person name="Zhang S."/>
            <person name="Liu B."/>
            <person name="Cheng P."/>
            <person name="Jiang X."/>
            <person name="Li J."/>
            <person name="Fan D."/>
            <person name="Wang W."/>
            <person name="Fu W."/>
            <person name="Wang T."/>
            <person name="Wang B."/>
            <person name="Zhang J."/>
            <person name="Peng Z."/>
            <person name="Li Y."/>
            <person name="Li N."/>
            <person name="Wang J."/>
            <person name="Chen M."/>
            <person name="He Y."/>
            <person name="Tan F."/>
            <person name="Song X."/>
            <person name="Zheng Q."/>
            <person name="Huang R."/>
            <person name="Yang H."/>
            <person name="Du X."/>
            <person name="Chen L."/>
            <person name="Yang M."/>
            <person name="Gaffney P.M."/>
            <person name="Wang S."/>
            <person name="Luo L."/>
            <person name="She Z."/>
            <person name="Ming Y."/>
            <person name="Huang W."/>
            <person name="Zhang S."/>
            <person name="Huang B."/>
            <person name="Zhang Y."/>
            <person name="Qu T."/>
            <person name="Ni P."/>
            <person name="Miao G."/>
            <person name="Wang J."/>
            <person name="Wang Q."/>
            <person name="Steinberg C.E."/>
            <person name="Wang H."/>
            <person name="Li N."/>
            <person name="Qian L."/>
            <person name="Zhang G."/>
            <person name="Li Y."/>
            <person name="Yang H."/>
            <person name="Liu X."/>
            <person name="Wang J."/>
            <person name="Yin Y."/>
            <person name="Wang J."/>
        </authorList>
    </citation>
    <scope>NUCLEOTIDE SEQUENCE [LARGE SCALE GENOMIC DNA]</scope>
    <source>
        <strain evidence="8">05x7-T-G4-1.051#20</strain>
    </source>
</reference>
<dbReference type="InterPro" id="IPR045211">
    <property type="entry name" value="TFP11/STIP/Ntr1"/>
</dbReference>
<proteinExistence type="inferred from homology"/>
<dbReference type="GO" id="GO:0000390">
    <property type="term" value="P:spliceosomal complex disassembly"/>
    <property type="evidence" value="ECO:0007669"/>
    <property type="project" value="InterPro"/>
</dbReference>
<evidence type="ECO:0000256" key="4">
    <source>
        <dbReference type="ARBA" id="ARBA00022728"/>
    </source>
</evidence>